<gene>
    <name evidence="1" type="ORF">BaRGS_00007736</name>
</gene>
<proteinExistence type="predicted"/>
<dbReference type="AlphaFoldDB" id="A0ABD0LNN8"/>
<evidence type="ECO:0000313" key="2">
    <source>
        <dbReference type="Proteomes" id="UP001519460"/>
    </source>
</evidence>
<reference evidence="1 2" key="1">
    <citation type="journal article" date="2023" name="Sci. Data">
        <title>Genome assembly of the Korean intertidal mud-creeper Batillaria attramentaria.</title>
        <authorList>
            <person name="Patra A.K."/>
            <person name="Ho P.T."/>
            <person name="Jun S."/>
            <person name="Lee S.J."/>
            <person name="Kim Y."/>
            <person name="Won Y.J."/>
        </authorList>
    </citation>
    <scope>NUCLEOTIDE SEQUENCE [LARGE SCALE GENOMIC DNA]</scope>
    <source>
        <strain evidence="1">Wonlab-2016</strain>
    </source>
</reference>
<comment type="caution">
    <text evidence="1">The sequence shown here is derived from an EMBL/GenBank/DDBJ whole genome shotgun (WGS) entry which is preliminary data.</text>
</comment>
<keyword evidence="2" id="KW-1185">Reference proteome</keyword>
<evidence type="ECO:0000313" key="1">
    <source>
        <dbReference type="EMBL" id="KAK7500856.1"/>
    </source>
</evidence>
<sequence>MVLDMLEADFILCRASNKPAGIRTAEAKLSNCISDYNSATVFPTTTQQLYFRLQLSNCISDYNSATVFPTTTQQLYFRLQLSNCISDYNSATLFLTSTQQLCFYNSATLFLQLTQQLYFRLQLLNCISDYNSATLFLQLSYSISTTQLDPCKAESSHSDIGATLVILLTGHRAFCVTSQCIF</sequence>
<protein>
    <submittedName>
        <fullName evidence="1">Uncharacterized protein</fullName>
    </submittedName>
</protein>
<dbReference type="Proteomes" id="UP001519460">
    <property type="component" value="Unassembled WGS sequence"/>
</dbReference>
<organism evidence="1 2">
    <name type="scientific">Batillaria attramentaria</name>
    <dbReference type="NCBI Taxonomy" id="370345"/>
    <lineage>
        <taxon>Eukaryota</taxon>
        <taxon>Metazoa</taxon>
        <taxon>Spiralia</taxon>
        <taxon>Lophotrochozoa</taxon>
        <taxon>Mollusca</taxon>
        <taxon>Gastropoda</taxon>
        <taxon>Caenogastropoda</taxon>
        <taxon>Sorbeoconcha</taxon>
        <taxon>Cerithioidea</taxon>
        <taxon>Batillariidae</taxon>
        <taxon>Batillaria</taxon>
    </lineage>
</organism>
<name>A0ABD0LNN8_9CAEN</name>
<accession>A0ABD0LNN8</accession>
<dbReference type="EMBL" id="JACVVK020000034">
    <property type="protein sequence ID" value="KAK7500856.1"/>
    <property type="molecule type" value="Genomic_DNA"/>
</dbReference>